<keyword evidence="3" id="KW-1185">Reference proteome</keyword>
<accession>A0A6A5U2X3</accession>
<evidence type="ECO:0000256" key="1">
    <source>
        <dbReference type="SAM" id="MobiDB-lite"/>
    </source>
</evidence>
<organism evidence="2 3">
    <name type="scientific">Byssothecium circinans</name>
    <dbReference type="NCBI Taxonomy" id="147558"/>
    <lineage>
        <taxon>Eukaryota</taxon>
        <taxon>Fungi</taxon>
        <taxon>Dikarya</taxon>
        <taxon>Ascomycota</taxon>
        <taxon>Pezizomycotina</taxon>
        <taxon>Dothideomycetes</taxon>
        <taxon>Pleosporomycetidae</taxon>
        <taxon>Pleosporales</taxon>
        <taxon>Massarineae</taxon>
        <taxon>Massarinaceae</taxon>
        <taxon>Byssothecium</taxon>
    </lineage>
</organism>
<name>A0A6A5U2X3_9PLEO</name>
<reference evidence="2" key="1">
    <citation type="journal article" date="2020" name="Stud. Mycol.">
        <title>101 Dothideomycetes genomes: a test case for predicting lifestyles and emergence of pathogens.</title>
        <authorList>
            <person name="Haridas S."/>
            <person name="Albert R."/>
            <person name="Binder M."/>
            <person name="Bloem J."/>
            <person name="Labutti K."/>
            <person name="Salamov A."/>
            <person name="Andreopoulos B."/>
            <person name="Baker S."/>
            <person name="Barry K."/>
            <person name="Bills G."/>
            <person name="Bluhm B."/>
            <person name="Cannon C."/>
            <person name="Castanera R."/>
            <person name="Culley D."/>
            <person name="Daum C."/>
            <person name="Ezra D."/>
            <person name="Gonzalez J."/>
            <person name="Henrissat B."/>
            <person name="Kuo A."/>
            <person name="Liang C."/>
            <person name="Lipzen A."/>
            <person name="Lutzoni F."/>
            <person name="Magnuson J."/>
            <person name="Mondo S."/>
            <person name="Nolan M."/>
            <person name="Ohm R."/>
            <person name="Pangilinan J."/>
            <person name="Park H.-J."/>
            <person name="Ramirez L."/>
            <person name="Alfaro M."/>
            <person name="Sun H."/>
            <person name="Tritt A."/>
            <person name="Yoshinaga Y."/>
            <person name="Zwiers L.-H."/>
            <person name="Turgeon B."/>
            <person name="Goodwin S."/>
            <person name="Spatafora J."/>
            <person name="Crous P."/>
            <person name="Grigoriev I."/>
        </authorList>
    </citation>
    <scope>NUCLEOTIDE SEQUENCE</scope>
    <source>
        <strain evidence="2">CBS 675.92</strain>
    </source>
</reference>
<gene>
    <name evidence="2" type="ORF">CC80DRAFT_533692</name>
</gene>
<dbReference type="AlphaFoldDB" id="A0A6A5U2X3"/>
<evidence type="ECO:0000313" key="2">
    <source>
        <dbReference type="EMBL" id="KAF1958670.1"/>
    </source>
</evidence>
<feature type="compositionally biased region" description="Basic residues" evidence="1">
    <location>
        <begin position="9"/>
        <end position="18"/>
    </location>
</feature>
<proteinExistence type="predicted"/>
<evidence type="ECO:0000313" key="3">
    <source>
        <dbReference type="Proteomes" id="UP000800035"/>
    </source>
</evidence>
<feature type="region of interest" description="Disordered" evidence="1">
    <location>
        <begin position="1"/>
        <end position="21"/>
    </location>
</feature>
<dbReference type="EMBL" id="ML976986">
    <property type="protein sequence ID" value="KAF1958670.1"/>
    <property type="molecule type" value="Genomic_DNA"/>
</dbReference>
<dbReference type="Proteomes" id="UP000800035">
    <property type="component" value="Unassembled WGS sequence"/>
</dbReference>
<sequence length="263" mass="29402">MPRNQPRSHPPRLHHTHLPRPNSTSTFHEICHCASIPSVPQPIAITSLAYCIPDPNEYFHHNADTFIANALLPLPNLAAAEVRRETGGNSLDEYVHDEQLGSGEMMKPARAPMWWFMVMKNVRNGPSFRWQSGGKGRVEWIHEEDACAKAADTAFKTHDKETLEQAIKAAAGVECRACKCGALSWTTTVLVQNKGKRVNVGFVYSASPRSPVDQAKERRREFEGHRIKLVPGAELLEVESLEEMSRVARDEERLTGFGWGGEV</sequence>
<protein>
    <submittedName>
        <fullName evidence="2">Uncharacterized protein</fullName>
    </submittedName>
</protein>